<feature type="domain" description="Extradiol ring-cleavage dioxygenase class III enzyme subunit B" evidence="1">
    <location>
        <begin position="10"/>
        <end position="302"/>
    </location>
</feature>
<evidence type="ECO:0000313" key="3">
    <source>
        <dbReference type="Proteomes" id="UP000473325"/>
    </source>
</evidence>
<dbReference type="RefSeq" id="WP_160878507.1">
    <property type="nucleotide sequence ID" value="NZ_WUEK01000008.1"/>
</dbReference>
<keyword evidence="2" id="KW-0223">Dioxygenase</keyword>
<gene>
    <name evidence="2" type="ORF">GRQ65_13505</name>
</gene>
<dbReference type="GO" id="GO:0008198">
    <property type="term" value="F:ferrous iron binding"/>
    <property type="evidence" value="ECO:0007669"/>
    <property type="project" value="InterPro"/>
</dbReference>
<protein>
    <submittedName>
        <fullName evidence="2">Catechol 1,2-dioxygenase</fullName>
    </submittedName>
</protein>
<accession>A0A6L7EXH5</accession>
<dbReference type="EMBL" id="WUEK01000008">
    <property type="protein sequence ID" value="MXG90566.1"/>
    <property type="molecule type" value="Genomic_DNA"/>
</dbReference>
<dbReference type="AlphaFoldDB" id="A0A6L7EXH5"/>
<reference evidence="2 3" key="1">
    <citation type="submission" date="2019-12" db="EMBL/GenBank/DDBJ databases">
        <authorList>
            <person name="Kun Z."/>
        </authorList>
    </citation>
    <scope>NUCLEOTIDE SEQUENCE [LARGE SCALE GENOMIC DNA]</scope>
    <source>
        <strain evidence="2 3">YIM 123512</strain>
    </source>
</reference>
<dbReference type="InterPro" id="IPR004183">
    <property type="entry name" value="Xdiol_dOase_suB"/>
</dbReference>
<keyword evidence="3" id="KW-1185">Reference proteome</keyword>
<name>A0A6L7EXH5_9ACTN</name>
<keyword evidence="2" id="KW-0560">Oxidoreductase</keyword>
<dbReference type="Gene3D" id="3.40.830.10">
    <property type="entry name" value="LigB-like"/>
    <property type="match status" value="1"/>
</dbReference>
<proteinExistence type="predicted"/>
<organism evidence="2 3">
    <name type="scientific">Nocardioides flavescens</name>
    <dbReference type="NCBI Taxonomy" id="2691959"/>
    <lineage>
        <taxon>Bacteria</taxon>
        <taxon>Bacillati</taxon>
        <taxon>Actinomycetota</taxon>
        <taxon>Actinomycetes</taxon>
        <taxon>Propionibacteriales</taxon>
        <taxon>Nocardioidaceae</taxon>
        <taxon>Nocardioides</taxon>
    </lineage>
</organism>
<evidence type="ECO:0000259" key="1">
    <source>
        <dbReference type="Pfam" id="PF02900"/>
    </source>
</evidence>
<dbReference type="SUPFAM" id="SSF53213">
    <property type="entry name" value="LigB-like"/>
    <property type="match status" value="1"/>
</dbReference>
<comment type="caution">
    <text evidence="2">The sequence shown here is derived from an EMBL/GenBank/DDBJ whole genome shotgun (WGS) entry which is preliminary data.</text>
</comment>
<sequence>MAQIVLGVGASHSTLMNTHWDKVVHTERAEAFRDGLKAARDRIEQARPDVVVLVGSNHFRGFWLDLIPPFTMGVGEVVAAGDGGTPKGPQRTDPEFARALATELVNAGTEVAISARQTIDHGQAHAIQWLLDGIDVPVVPLVVNVFAPPLPTMPRVVELGANIAAAVERIGGDRRVVVVASGGLSHQLPWPSDWTDPGNEDEEFLVEAWLNGRGEWEKYDTRRREIIVAAQPTIFEEFDERFLADLEKGEMRRYAELTTEQILEVAGNGGQELRTWMTMISALGFAPGKALAYAAMPEWLTGMGVAVIEPSSAPTTGSAGAVA</sequence>
<dbReference type="Pfam" id="PF02900">
    <property type="entry name" value="LigB"/>
    <property type="match status" value="1"/>
</dbReference>
<evidence type="ECO:0000313" key="2">
    <source>
        <dbReference type="EMBL" id="MXG90566.1"/>
    </source>
</evidence>
<dbReference type="GO" id="GO:0016702">
    <property type="term" value="F:oxidoreductase activity, acting on single donors with incorporation of molecular oxygen, incorporation of two atoms of oxygen"/>
    <property type="evidence" value="ECO:0007669"/>
    <property type="project" value="UniProtKB-ARBA"/>
</dbReference>
<dbReference type="Proteomes" id="UP000473325">
    <property type="component" value="Unassembled WGS sequence"/>
</dbReference>